<protein>
    <submittedName>
        <fullName evidence="2">EF-hand calcium-binding domain-containing 4A-like protein</fullName>
    </submittedName>
</protein>
<dbReference type="AlphaFoldDB" id="A0A498P2C6"/>
<feature type="compositionally biased region" description="Basic and acidic residues" evidence="1">
    <location>
        <begin position="85"/>
        <end position="99"/>
    </location>
</feature>
<evidence type="ECO:0000313" key="2">
    <source>
        <dbReference type="EMBL" id="RXN38361.1"/>
    </source>
</evidence>
<evidence type="ECO:0000256" key="1">
    <source>
        <dbReference type="SAM" id="MobiDB-lite"/>
    </source>
</evidence>
<name>A0A498P2C6_LABRO</name>
<feature type="region of interest" description="Disordered" evidence="1">
    <location>
        <begin position="85"/>
        <end position="206"/>
    </location>
</feature>
<organism evidence="2 3">
    <name type="scientific">Labeo rohita</name>
    <name type="common">Indian major carp</name>
    <name type="synonym">Cyprinus rohita</name>
    <dbReference type="NCBI Taxonomy" id="84645"/>
    <lineage>
        <taxon>Eukaryota</taxon>
        <taxon>Metazoa</taxon>
        <taxon>Chordata</taxon>
        <taxon>Craniata</taxon>
        <taxon>Vertebrata</taxon>
        <taxon>Euteleostomi</taxon>
        <taxon>Actinopterygii</taxon>
        <taxon>Neopterygii</taxon>
        <taxon>Teleostei</taxon>
        <taxon>Ostariophysi</taxon>
        <taxon>Cypriniformes</taxon>
        <taxon>Cyprinidae</taxon>
        <taxon>Labeoninae</taxon>
        <taxon>Labeonini</taxon>
        <taxon>Labeo</taxon>
    </lineage>
</organism>
<dbReference type="EMBL" id="QBIY01004905">
    <property type="protein sequence ID" value="RXN38361.1"/>
    <property type="molecule type" value="Genomic_DNA"/>
</dbReference>
<keyword evidence="3" id="KW-1185">Reference proteome</keyword>
<proteinExistence type="predicted"/>
<dbReference type="Proteomes" id="UP000290572">
    <property type="component" value="Unassembled WGS sequence"/>
</dbReference>
<feature type="compositionally biased region" description="Acidic residues" evidence="1">
    <location>
        <begin position="185"/>
        <end position="200"/>
    </location>
</feature>
<feature type="compositionally biased region" description="Basic and acidic residues" evidence="1">
    <location>
        <begin position="116"/>
        <end position="133"/>
    </location>
</feature>
<sequence>MEIRFTQILMELGADKLFKDQWELCTLWCELQRDKPELLGVLEEVLSYTVSHLQDALKEKDNLEQALRRREDDHDRVVRSMYEDMESQLKEEREKRQALSDDGDYDGDNDIGGDCDSNRDDTDNDDSDRHGDYCDSNGDNDIDDGDHFVSGDYDSDNGDCDSYNDYGDDDDSDYHGDNFVPGDYDSGDGDSNGDDADNDDSDYHGD</sequence>
<gene>
    <name evidence="2" type="ORF">ROHU_001186</name>
</gene>
<comment type="caution">
    <text evidence="2">The sequence shown here is derived from an EMBL/GenBank/DDBJ whole genome shotgun (WGS) entry which is preliminary data.</text>
</comment>
<accession>A0A498P2C6</accession>
<dbReference type="STRING" id="84645.A0A498P2C6"/>
<feature type="compositionally biased region" description="Acidic residues" evidence="1">
    <location>
        <begin position="101"/>
        <end position="113"/>
    </location>
</feature>
<evidence type="ECO:0000313" key="3">
    <source>
        <dbReference type="Proteomes" id="UP000290572"/>
    </source>
</evidence>
<reference evidence="2 3" key="1">
    <citation type="submission" date="2018-03" db="EMBL/GenBank/DDBJ databases">
        <title>Draft genome sequence of Rohu Carp (Labeo rohita).</title>
        <authorList>
            <person name="Das P."/>
            <person name="Kushwaha B."/>
            <person name="Joshi C.G."/>
            <person name="Kumar D."/>
            <person name="Nagpure N.S."/>
            <person name="Sahoo L."/>
            <person name="Das S.P."/>
            <person name="Bit A."/>
            <person name="Patnaik S."/>
            <person name="Meher P.K."/>
            <person name="Jayasankar P."/>
            <person name="Koringa P.G."/>
            <person name="Patel N.V."/>
            <person name="Hinsu A.T."/>
            <person name="Kumar R."/>
            <person name="Pandey M."/>
            <person name="Agarwal S."/>
            <person name="Srivastava S."/>
            <person name="Singh M."/>
            <person name="Iquebal M.A."/>
            <person name="Jaiswal S."/>
            <person name="Angadi U.B."/>
            <person name="Kumar N."/>
            <person name="Raza M."/>
            <person name="Shah T.M."/>
            <person name="Rai A."/>
            <person name="Jena J.K."/>
        </authorList>
    </citation>
    <scope>NUCLEOTIDE SEQUENCE [LARGE SCALE GENOMIC DNA]</scope>
    <source>
        <strain evidence="2">DASCIFA01</strain>
        <tissue evidence="2">Testis</tissue>
    </source>
</reference>